<evidence type="ECO:0000313" key="2">
    <source>
        <dbReference type="Proteomes" id="UP001221838"/>
    </source>
</evidence>
<dbReference type="RefSeq" id="WP_272138537.1">
    <property type="nucleotide sequence ID" value="NZ_JAQNDM010000002.1"/>
</dbReference>
<evidence type="ECO:0000313" key="1">
    <source>
        <dbReference type="EMBL" id="MDC0709733.1"/>
    </source>
</evidence>
<dbReference type="EMBL" id="JAQNDM010000002">
    <property type="protein sequence ID" value="MDC0709733.1"/>
    <property type="molecule type" value="Genomic_DNA"/>
</dbReference>
<gene>
    <name evidence="1" type="ORF">POL68_14775</name>
</gene>
<comment type="caution">
    <text evidence="1">The sequence shown here is derived from an EMBL/GenBank/DDBJ whole genome shotgun (WGS) entry which is preliminary data.</text>
</comment>
<reference evidence="1 2" key="1">
    <citation type="submission" date="2022-11" db="EMBL/GenBank/DDBJ databases">
        <title>Minimal conservation of predation-associated metabolite biosynthetic gene clusters underscores biosynthetic potential of Myxococcota including descriptions for ten novel species: Archangium lansinium sp. nov., Myxococcus landrumus sp. nov., Nannocystis bai.</title>
        <authorList>
            <person name="Ahearne A."/>
            <person name="Stevens C."/>
            <person name="Dowd S."/>
        </authorList>
    </citation>
    <scope>NUCLEOTIDE SEQUENCE [LARGE SCALE GENOMIC DNA]</scope>
    <source>
        <strain evidence="1 2">NCWAL01</strain>
    </source>
</reference>
<organism evidence="1 2">
    <name type="scientific">Stigmatella ashevillensis</name>
    <dbReference type="NCBI Taxonomy" id="2995309"/>
    <lineage>
        <taxon>Bacteria</taxon>
        <taxon>Pseudomonadati</taxon>
        <taxon>Myxococcota</taxon>
        <taxon>Myxococcia</taxon>
        <taxon>Myxococcales</taxon>
        <taxon>Cystobacterineae</taxon>
        <taxon>Archangiaceae</taxon>
        <taxon>Stigmatella</taxon>
    </lineage>
</organism>
<proteinExistence type="predicted"/>
<sequence length="218" mass="24977">MLFFDLEAYVPPHDRSTGWSSLVVNPVKPDHVLLGGCFFSKRFEAPIPEDPAIDGLWLWNFESEAALLLAIKARFEKEWHLQRQEAVRILGKPAQDLVVCGAGIAKFDIPALFCRSHVNGICDPAELFELYFKARPIELSNVASFLFRSERILYPKTTKEMAGRLGLSEKKGSSKSVWECYETRDYATIEQRTRAELLTVLHIYKRLQDRIHQSHPTN</sequence>
<dbReference type="Proteomes" id="UP001221838">
    <property type="component" value="Unassembled WGS sequence"/>
</dbReference>
<keyword evidence="2" id="KW-1185">Reference proteome</keyword>
<accession>A0ABT5D7T9</accession>
<name>A0ABT5D7T9_9BACT</name>
<protein>
    <submittedName>
        <fullName evidence="1">Uncharacterized protein</fullName>
    </submittedName>
</protein>